<gene>
    <name evidence="1" type="ORF">AEK19_MT1452</name>
</gene>
<sequence>MLNTVSAKAAKDTPLSYKIDHYYVTIPPACTDFFISLPTYFLVTTISHLALEDQRGGIIQYLGLSNKGPTAPTTA</sequence>
<protein>
    <submittedName>
        <fullName evidence="1">Uncharacterized protein</fullName>
    </submittedName>
</protein>
<proteinExistence type="predicted"/>
<accession>A0A1Y0AYZ0</accession>
<geneLocation type="mitochondrion" evidence="1"/>
<dbReference type="AlphaFoldDB" id="A0A1Y0AYZ0"/>
<keyword evidence="1" id="KW-0496">Mitochondrion</keyword>
<name>A0A1Y0AYZ0_9LAMI</name>
<reference evidence="1" key="1">
    <citation type="submission" date="2017-03" db="EMBL/GenBank/DDBJ databases">
        <title>The mitochondrial genome of the carnivorous plant Utricularia reniformis (Lentibulariaceae): structure, comparative analysis and evolutionary landmarks.</title>
        <authorList>
            <person name="Silva S.R."/>
            <person name="Alvarenga D.O."/>
            <person name="Michael T.P."/>
            <person name="Miranda V.F.O."/>
            <person name="Varani A.M."/>
        </authorList>
    </citation>
    <scope>NUCLEOTIDE SEQUENCE</scope>
</reference>
<organism evidence="1">
    <name type="scientific">Utricularia reniformis</name>
    <dbReference type="NCBI Taxonomy" id="192314"/>
    <lineage>
        <taxon>Eukaryota</taxon>
        <taxon>Viridiplantae</taxon>
        <taxon>Streptophyta</taxon>
        <taxon>Embryophyta</taxon>
        <taxon>Tracheophyta</taxon>
        <taxon>Spermatophyta</taxon>
        <taxon>Magnoliopsida</taxon>
        <taxon>eudicotyledons</taxon>
        <taxon>Gunneridae</taxon>
        <taxon>Pentapetalae</taxon>
        <taxon>asterids</taxon>
        <taxon>lamiids</taxon>
        <taxon>Lamiales</taxon>
        <taxon>Lentibulariaceae</taxon>
        <taxon>Utricularia</taxon>
    </lineage>
</organism>
<dbReference type="EMBL" id="KY774314">
    <property type="protein sequence ID" value="ART30382.1"/>
    <property type="molecule type" value="Genomic_DNA"/>
</dbReference>
<evidence type="ECO:0000313" key="1">
    <source>
        <dbReference type="EMBL" id="ART30382.1"/>
    </source>
</evidence>